<dbReference type="EMBL" id="LN724412">
    <property type="protein sequence ID" value="CEP10552.1"/>
    <property type="molecule type" value="Genomic_DNA"/>
</dbReference>
<dbReference type="Proteomes" id="UP000054107">
    <property type="component" value="Unassembled WGS sequence"/>
</dbReference>
<proteinExistence type="predicted"/>
<protein>
    <submittedName>
        <fullName evidence="1">Uncharacterized protein</fullName>
    </submittedName>
</protein>
<evidence type="ECO:0000313" key="2">
    <source>
        <dbReference type="Proteomes" id="UP000054107"/>
    </source>
</evidence>
<accession>A0A0B7MZI1</accession>
<sequence>MEELPAEQTEGIHDVRMIFREEGPPDVRRYNGSASEVGVLIVGGDDENEQPRNRDIVLQLKGLENGLTRINEIHPIWRPFISS</sequence>
<gene>
    <name evidence="1" type="primary">PARPA_04268.1 scaffold 12477</name>
</gene>
<organism evidence="1 2">
    <name type="scientific">Parasitella parasitica</name>
    <dbReference type="NCBI Taxonomy" id="35722"/>
    <lineage>
        <taxon>Eukaryota</taxon>
        <taxon>Fungi</taxon>
        <taxon>Fungi incertae sedis</taxon>
        <taxon>Mucoromycota</taxon>
        <taxon>Mucoromycotina</taxon>
        <taxon>Mucoromycetes</taxon>
        <taxon>Mucorales</taxon>
        <taxon>Mucorineae</taxon>
        <taxon>Mucoraceae</taxon>
        <taxon>Parasitella</taxon>
    </lineage>
</organism>
<name>A0A0B7MZI1_9FUNG</name>
<dbReference type="AlphaFoldDB" id="A0A0B7MZI1"/>
<keyword evidence="2" id="KW-1185">Reference proteome</keyword>
<evidence type="ECO:0000313" key="1">
    <source>
        <dbReference type="EMBL" id="CEP10552.1"/>
    </source>
</evidence>
<reference evidence="1 2" key="1">
    <citation type="submission" date="2014-09" db="EMBL/GenBank/DDBJ databases">
        <authorList>
            <person name="Ellenberger Sabrina"/>
        </authorList>
    </citation>
    <scope>NUCLEOTIDE SEQUENCE [LARGE SCALE GENOMIC DNA]</scope>
    <source>
        <strain evidence="1 2">CBS 412.66</strain>
    </source>
</reference>